<evidence type="ECO:0000256" key="9">
    <source>
        <dbReference type="SAM" id="Coils"/>
    </source>
</evidence>
<dbReference type="Pfam" id="PF00225">
    <property type="entry name" value="Kinesin"/>
    <property type="match status" value="1"/>
</dbReference>
<keyword evidence="8" id="KW-0067">ATP-binding</keyword>
<proteinExistence type="inferred from homology"/>
<feature type="binding site" evidence="8">
    <location>
        <begin position="797"/>
        <end position="804"/>
    </location>
    <ligand>
        <name>ATP</name>
        <dbReference type="ChEBI" id="CHEBI:30616"/>
    </ligand>
</feature>
<feature type="compositionally biased region" description="Basic and acidic residues" evidence="10">
    <location>
        <begin position="134"/>
        <end position="146"/>
    </location>
</feature>
<feature type="compositionally biased region" description="Basic and acidic residues" evidence="10">
    <location>
        <begin position="182"/>
        <end position="191"/>
    </location>
</feature>
<evidence type="ECO:0000259" key="11">
    <source>
        <dbReference type="PROSITE" id="PS50067"/>
    </source>
</evidence>
<feature type="region of interest" description="Disordered" evidence="10">
    <location>
        <begin position="169"/>
        <end position="355"/>
    </location>
</feature>
<keyword evidence="5" id="KW-0648">Protein biosynthesis</keyword>
<dbReference type="STRING" id="4540.A0A3L6T217"/>
<evidence type="ECO:0000256" key="7">
    <source>
        <dbReference type="ARBA" id="ARBA00023175"/>
    </source>
</evidence>
<keyword evidence="6" id="KW-0342">GTP-binding</keyword>
<keyword evidence="7 8" id="KW-0505">Motor protein</keyword>
<evidence type="ECO:0000256" key="2">
    <source>
        <dbReference type="ARBA" id="ARBA00022540"/>
    </source>
</evidence>
<comment type="caution">
    <text evidence="13">The sequence shown here is derived from an EMBL/GenBank/DDBJ whole genome shotgun (WGS) entry which is preliminary data.</text>
</comment>
<feature type="region of interest" description="Disordered" evidence="10">
    <location>
        <begin position="1"/>
        <end position="154"/>
    </location>
</feature>
<feature type="coiled-coil region" evidence="9">
    <location>
        <begin position="658"/>
        <end position="685"/>
    </location>
</feature>
<evidence type="ECO:0000256" key="6">
    <source>
        <dbReference type="ARBA" id="ARBA00023134"/>
    </source>
</evidence>
<keyword evidence="14" id="KW-1185">Reference proteome</keyword>
<protein>
    <submittedName>
        <fullName evidence="13">Uncharacterized protein</fullName>
    </submittedName>
</protein>
<dbReference type="GO" id="GO:0003777">
    <property type="term" value="F:microtubule motor activity"/>
    <property type="evidence" value="ECO:0007669"/>
    <property type="project" value="InterPro"/>
</dbReference>
<keyword evidence="3" id="KW-0493">Microtubule</keyword>
<keyword evidence="9" id="KW-0175">Coiled coil</keyword>
<feature type="compositionally biased region" description="Basic and acidic residues" evidence="10">
    <location>
        <begin position="93"/>
        <end position="127"/>
    </location>
</feature>
<evidence type="ECO:0000256" key="1">
    <source>
        <dbReference type="ARBA" id="ARBA00007733"/>
    </source>
</evidence>
<feature type="compositionally biased region" description="Basic residues" evidence="10">
    <location>
        <begin position="20"/>
        <end position="29"/>
    </location>
</feature>
<dbReference type="Gene3D" id="3.40.50.300">
    <property type="entry name" value="P-loop containing nucleotide triphosphate hydrolases"/>
    <property type="match status" value="1"/>
</dbReference>
<dbReference type="FunFam" id="2.40.30.10:FF:000013">
    <property type="entry name" value="eukaryotic translation initiation factor 5B"/>
    <property type="match status" value="1"/>
</dbReference>
<dbReference type="FunFam" id="3.40.50.300:FF:000112">
    <property type="entry name" value="Eukaryotic translation initiation factor 5B"/>
    <property type="match status" value="1"/>
</dbReference>
<feature type="domain" description="Tr-type G" evidence="12">
    <location>
        <begin position="376"/>
        <end position="557"/>
    </location>
</feature>
<comment type="similarity">
    <text evidence="8">Belongs to the TRAFAC class myosin-kinesin ATPase superfamily. Kinesin family.</text>
</comment>
<sequence>MKDEAPIACPAPVDDAEGKKSKKKKKKSGRTAQEEDKLDKLLAELDGPPAEKEDKPVQAPQSASVAKEDVGAAEDGNVDDKAGEGGEAAAKGAEAKKEEEKEQEAPKGKVDMKKLPKHVWEMQEAEAKRRKKEREKEKLVKKKQEGKLLTGMQKEEAKRLEATRRQFLEHSELQKAEGTALETKKRPIYDSKKKKAQSKTTETAKVVEEQQEEVNEAINDEEEYVLVDQKAQSQVEESEEKIEPDQEAEEPKPEEEEEEDEDEWDAKSWDDIDVNLPKTSAFDEEEAKPVVKKSKPVQKQENSKAQPAITYVKKVVPPAANSKKSETDDGGASNGNLKRNKKKGPVKEDSSKNGSDLRSPICCILGHVDTGRRSWGITQQIGATYFPTENIRERTRELKADATLKVPGLLVIDTPGHESFSNLRSRGSSLCDIAILVVDIMHGLEPQTIESLNLLKSRDAVFVVALNKVDRLYGWRKCTNAPIVKALKQQNEDVKREFNMRVTDIVTQFKMQEVNTALYKNKEMEDTFNIVPTSAVSGEGIPDLLLLLVQWAQKTMEEKLTFVDEVQCTVLEVKVVEGHGTTVDVVLVNGILHEGDQIVVCGMQGPIVTTVRALLTPHPMRELRVKGNYLHHKEIRAAQGVKISAQKSSMEKVYADECRKLKSHIADLEQKLEVTTRSLNVAESNLVARNSEVDSLQSSLKELDELREFKTDVDRKNQQTGEILKRQGAQLVELNLYKQEQVLRKRYYNTIEDDKSKQHIYDRVFDANTTQEEVFEDTKYLVQSAVDGYNVCIFAYGQTGSGKTFTIYGSDNNPGLTPRATSEIFRMIKRDDNKYSFSLKAYMVELHQDNLVDLLLPKNAKQQKLEIKKDPKEHSIQILTLSYFVDCCSYKDMQLNFSHFGH</sequence>
<dbReference type="GO" id="GO:0005524">
    <property type="term" value="F:ATP binding"/>
    <property type="evidence" value="ECO:0007669"/>
    <property type="project" value="UniProtKB-UniRule"/>
</dbReference>
<evidence type="ECO:0000256" key="5">
    <source>
        <dbReference type="ARBA" id="ARBA00022917"/>
    </source>
</evidence>
<dbReference type="InterPro" id="IPR000795">
    <property type="entry name" value="T_Tr_GTP-bd_dom"/>
</dbReference>
<dbReference type="PANTHER" id="PTHR43381:SF4">
    <property type="entry name" value="EUKARYOTIC TRANSLATION INITIATION FACTOR 5B"/>
    <property type="match status" value="1"/>
</dbReference>
<evidence type="ECO:0000256" key="4">
    <source>
        <dbReference type="ARBA" id="ARBA00022741"/>
    </source>
</evidence>
<dbReference type="PROSITE" id="PS51722">
    <property type="entry name" value="G_TR_2"/>
    <property type="match status" value="1"/>
</dbReference>
<dbReference type="GO" id="GO:0005525">
    <property type="term" value="F:GTP binding"/>
    <property type="evidence" value="ECO:0007669"/>
    <property type="project" value="UniProtKB-KW"/>
</dbReference>
<feature type="compositionally biased region" description="Basic and acidic residues" evidence="10">
    <location>
        <begin position="32"/>
        <end position="56"/>
    </location>
</feature>
<keyword evidence="2" id="KW-0396">Initiation factor</keyword>
<name>A0A3L6T217_PANMI</name>
<dbReference type="GO" id="GO:0007018">
    <property type="term" value="P:microtubule-based movement"/>
    <property type="evidence" value="ECO:0007669"/>
    <property type="project" value="InterPro"/>
</dbReference>
<dbReference type="Proteomes" id="UP000275267">
    <property type="component" value="Unassembled WGS sequence"/>
</dbReference>
<dbReference type="InterPro" id="IPR036961">
    <property type="entry name" value="Kinesin_motor_dom_sf"/>
</dbReference>
<dbReference type="CDD" id="cd01887">
    <property type="entry name" value="IF2_eIF5B"/>
    <property type="match status" value="1"/>
</dbReference>
<dbReference type="PANTHER" id="PTHR43381">
    <property type="entry name" value="TRANSLATION INITIATION FACTOR IF-2-RELATED"/>
    <property type="match status" value="1"/>
</dbReference>
<keyword evidence="4 8" id="KW-0547">Nucleotide-binding</keyword>
<comment type="similarity">
    <text evidence="1">Belongs to the TRAFAC class translation factor GTPase superfamily. Classic translation factor GTPase family. IF-2 subfamily.</text>
</comment>
<reference evidence="14" key="1">
    <citation type="journal article" date="2019" name="Nat. Commun.">
        <title>The genome of broomcorn millet.</title>
        <authorList>
            <person name="Zou C."/>
            <person name="Miki D."/>
            <person name="Li D."/>
            <person name="Tang Q."/>
            <person name="Xiao L."/>
            <person name="Rajput S."/>
            <person name="Deng P."/>
            <person name="Jia W."/>
            <person name="Huang R."/>
            <person name="Zhang M."/>
            <person name="Sun Y."/>
            <person name="Hu J."/>
            <person name="Fu X."/>
            <person name="Schnable P.S."/>
            <person name="Li F."/>
            <person name="Zhang H."/>
            <person name="Feng B."/>
            <person name="Zhu X."/>
            <person name="Liu R."/>
            <person name="Schnable J.C."/>
            <person name="Zhu J.-K."/>
            <person name="Zhang H."/>
        </authorList>
    </citation>
    <scope>NUCLEOTIDE SEQUENCE [LARGE SCALE GENOMIC DNA]</scope>
</reference>
<evidence type="ECO:0000313" key="14">
    <source>
        <dbReference type="Proteomes" id="UP000275267"/>
    </source>
</evidence>
<dbReference type="InterPro" id="IPR027417">
    <property type="entry name" value="P-loop_NTPase"/>
</dbReference>
<evidence type="ECO:0000313" key="13">
    <source>
        <dbReference type="EMBL" id="RLN30026.1"/>
    </source>
</evidence>
<dbReference type="Pfam" id="PF00009">
    <property type="entry name" value="GTP_EFTU"/>
    <property type="match status" value="1"/>
</dbReference>
<feature type="compositionally biased region" description="Acidic residues" evidence="10">
    <location>
        <begin position="236"/>
        <end position="264"/>
    </location>
</feature>
<dbReference type="Gene3D" id="3.40.850.10">
    <property type="entry name" value="Kinesin motor domain"/>
    <property type="match status" value="1"/>
</dbReference>
<dbReference type="GO" id="GO:0003743">
    <property type="term" value="F:translation initiation factor activity"/>
    <property type="evidence" value="ECO:0007669"/>
    <property type="project" value="UniProtKB-KW"/>
</dbReference>
<dbReference type="CDD" id="cd03703">
    <property type="entry name" value="aeIF5B_II"/>
    <property type="match status" value="1"/>
</dbReference>
<evidence type="ECO:0000256" key="3">
    <source>
        <dbReference type="ARBA" id="ARBA00022701"/>
    </source>
</evidence>
<gene>
    <name evidence="13" type="ORF">C2845_PM05G26070</name>
</gene>
<dbReference type="AlphaFoldDB" id="A0A3L6T217"/>
<dbReference type="GO" id="GO:0003924">
    <property type="term" value="F:GTPase activity"/>
    <property type="evidence" value="ECO:0007669"/>
    <property type="project" value="InterPro"/>
</dbReference>
<accession>A0A3L6T217</accession>
<dbReference type="EMBL" id="PQIB02000003">
    <property type="protein sequence ID" value="RLN30026.1"/>
    <property type="molecule type" value="Genomic_DNA"/>
</dbReference>
<dbReference type="InterPro" id="IPR001752">
    <property type="entry name" value="Kinesin_motor_dom"/>
</dbReference>
<dbReference type="GO" id="GO:0008017">
    <property type="term" value="F:microtubule binding"/>
    <property type="evidence" value="ECO:0007669"/>
    <property type="project" value="InterPro"/>
</dbReference>
<feature type="compositionally biased region" description="Acidic residues" evidence="10">
    <location>
        <begin position="209"/>
        <end position="225"/>
    </location>
</feature>
<evidence type="ECO:0000256" key="10">
    <source>
        <dbReference type="SAM" id="MobiDB-lite"/>
    </source>
</evidence>
<dbReference type="OrthoDB" id="4928at2759"/>
<dbReference type="GO" id="GO:0005874">
    <property type="term" value="C:microtubule"/>
    <property type="evidence" value="ECO:0007669"/>
    <property type="project" value="UniProtKB-KW"/>
</dbReference>
<dbReference type="GO" id="GO:0005739">
    <property type="term" value="C:mitochondrion"/>
    <property type="evidence" value="ECO:0007669"/>
    <property type="project" value="TreeGrafter"/>
</dbReference>
<evidence type="ECO:0000259" key="12">
    <source>
        <dbReference type="PROSITE" id="PS51722"/>
    </source>
</evidence>
<organism evidence="13 14">
    <name type="scientific">Panicum miliaceum</name>
    <name type="common">Proso millet</name>
    <name type="synonym">Broomcorn millet</name>
    <dbReference type="NCBI Taxonomy" id="4540"/>
    <lineage>
        <taxon>Eukaryota</taxon>
        <taxon>Viridiplantae</taxon>
        <taxon>Streptophyta</taxon>
        <taxon>Embryophyta</taxon>
        <taxon>Tracheophyta</taxon>
        <taxon>Spermatophyta</taxon>
        <taxon>Magnoliopsida</taxon>
        <taxon>Liliopsida</taxon>
        <taxon>Poales</taxon>
        <taxon>Poaceae</taxon>
        <taxon>PACMAD clade</taxon>
        <taxon>Panicoideae</taxon>
        <taxon>Panicodae</taxon>
        <taxon>Paniceae</taxon>
        <taxon>Panicinae</taxon>
        <taxon>Panicum</taxon>
        <taxon>Panicum sect. Panicum</taxon>
    </lineage>
</organism>
<feature type="domain" description="Kinesin motor" evidence="11">
    <location>
        <begin position="695"/>
        <end position="902"/>
    </location>
</feature>
<dbReference type="SMART" id="SM00129">
    <property type="entry name" value="KISc"/>
    <property type="match status" value="1"/>
</dbReference>
<dbReference type="SUPFAM" id="SSF52540">
    <property type="entry name" value="P-loop containing nucleoside triphosphate hydrolases"/>
    <property type="match status" value="2"/>
</dbReference>
<dbReference type="Gene3D" id="2.40.30.10">
    <property type="entry name" value="Translation factors"/>
    <property type="match status" value="1"/>
</dbReference>
<evidence type="ECO:0000256" key="8">
    <source>
        <dbReference type="PROSITE-ProRule" id="PRU00283"/>
    </source>
</evidence>
<dbReference type="InterPro" id="IPR015760">
    <property type="entry name" value="TIF_IF2"/>
</dbReference>
<dbReference type="PROSITE" id="PS50067">
    <property type="entry name" value="KINESIN_MOTOR_2"/>
    <property type="match status" value="1"/>
</dbReference>